<dbReference type="Gene3D" id="3.90.1330.10">
    <property type="entry name" value="Alpha-glucuronidase, C-terminal domain"/>
    <property type="match status" value="1"/>
</dbReference>
<evidence type="ECO:0000313" key="13">
    <source>
        <dbReference type="EMBL" id="RAV99035.1"/>
    </source>
</evidence>
<evidence type="ECO:0000256" key="4">
    <source>
        <dbReference type="ARBA" id="ARBA00023277"/>
    </source>
</evidence>
<evidence type="ECO:0000259" key="10">
    <source>
        <dbReference type="Pfam" id="PF03648"/>
    </source>
</evidence>
<dbReference type="InterPro" id="IPR011100">
    <property type="entry name" value="Glyco_hydro_67_cat"/>
</dbReference>
<evidence type="ECO:0000256" key="9">
    <source>
        <dbReference type="RuleBase" id="RU361198"/>
    </source>
</evidence>
<protein>
    <recommendedName>
        <fullName evidence="9">Xylan alpha-1,2-glucuronidase</fullName>
        <ecNumber evidence="9">3.2.1.131</ecNumber>
    </recommendedName>
</protein>
<dbReference type="OrthoDB" id="339499at2"/>
<evidence type="ECO:0000256" key="3">
    <source>
        <dbReference type="ARBA" id="ARBA00022801"/>
    </source>
</evidence>
<evidence type="ECO:0000256" key="6">
    <source>
        <dbReference type="ARBA" id="ARBA00023326"/>
    </source>
</evidence>
<dbReference type="InterPro" id="IPR011395">
    <property type="entry name" value="Glyco_hydro_67_aGlcAse"/>
</dbReference>
<dbReference type="Proteomes" id="UP000251889">
    <property type="component" value="Unassembled WGS sequence"/>
</dbReference>
<evidence type="ECO:0000256" key="8">
    <source>
        <dbReference type="PIRSR" id="PIRSR029900-1"/>
    </source>
</evidence>
<feature type="domain" description="Glycosyl hydrolase family 67 catalytic" evidence="12">
    <location>
        <begin position="153"/>
        <end position="472"/>
    </location>
</feature>
<dbReference type="Pfam" id="PF03648">
    <property type="entry name" value="Glyco_hydro_67N"/>
    <property type="match status" value="1"/>
</dbReference>
<keyword evidence="2 7" id="KW-0858">Xylan degradation</keyword>
<name>A0A364XYG4_9BACT</name>
<evidence type="ECO:0000313" key="14">
    <source>
        <dbReference type="Proteomes" id="UP000251889"/>
    </source>
</evidence>
<dbReference type="InterPro" id="IPR017853">
    <property type="entry name" value="GH"/>
</dbReference>
<feature type="active site" description="Proton acceptor" evidence="8">
    <location>
        <position position="384"/>
    </location>
</feature>
<evidence type="ECO:0000256" key="2">
    <source>
        <dbReference type="ARBA" id="ARBA00022651"/>
    </source>
</evidence>
<feature type="active site" description="Proton donor" evidence="8">
    <location>
        <position position="310"/>
    </location>
</feature>
<dbReference type="SUPFAM" id="SSF51445">
    <property type="entry name" value="(Trans)glycosidases"/>
    <property type="match status" value="1"/>
</dbReference>
<dbReference type="RefSeq" id="WP_112748848.1">
    <property type="nucleotide sequence ID" value="NZ_QMFY01000013.1"/>
</dbReference>
<organism evidence="13 14">
    <name type="scientific">Pseudochryseolinea flava</name>
    <dbReference type="NCBI Taxonomy" id="2059302"/>
    <lineage>
        <taxon>Bacteria</taxon>
        <taxon>Pseudomonadati</taxon>
        <taxon>Bacteroidota</taxon>
        <taxon>Cytophagia</taxon>
        <taxon>Cytophagales</taxon>
        <taxon>Fulvivirgaceae</taxon>
        <taxon>Pseudochryseolinea</taxon>
    </lineage>
</organism>
<dbReference type="GO" id="GO:0046559">
    <property type="term" value="F:alpha-glucuronidase activity"/>
    <property type="evidence" value="ECO:0007669"/>
    <property type="project" value="InterPro"/>
</dbReference>
<dbReference type="GO" id="GO:0045493">
    <property type="term" value="P:xylan catabolic process"/>
    <property type="evidence" value="ECO:0007669"/>
    <property type="project" value="UniProtKB-KW"/>
</dbReference>
<dbReference type="EMBL" id="QMFY01000013">
    <property type="protein sequence ID" value="RAV99035.1"/>
    <property type="molecule type" value="Genomic_DNA"/>
</dbReference>
<accession>A0A364XYG4</accession>
<dbReference type="PANTHER" id="PTHR39207:SF1">
    <property type="entry name" value="ALPHA-GLUCURONIDASE A"/>
    <property type="match status" value="1"/>
</dbReference>
<evidence type="ECO:0000256" key="5">
    <source>
        <dbReference type="ARBA" id="ARBA00023295"/>
    </source>
</evidence>
<comment type="catalytic activity">
    <reaction evidence="9">
        <text>Hydrolysis of (1-&gt;2)-alpha-D-(4-O-methyl)glucuronosyl links in the main chain of hardwood xylans.</text>
        <dbReference type="EC" id="3.2.1.131"/>
    </reaction>
</comment>
<evidence type="ECO:0000259" key="12">
    <source>
        <dbReference type="Pfam" id="PF07488"/>
    </source>
</evidence>
<dbReference type="EC" id="3.2.1.131" evidence="9"/>
<evidence type="ECO:0000256" key="1">
    <source>
        <dbReference type="ARBA" id="ARBA00008833"/>
    </source>
</evidence>
<dbReference type="InterPro" id="IPR011099">
    <property type="entry name" value="Glyco_hydro_67_C"/>
</dbReference>
<dbReference type="Gene3D" id="3.30.379.10">
    <property type="entry name" value="Chitobiase/beta-hexosaminidase domain 2-like"/>
    <property type="match status" value="1"/>
</dbReference>
<keyword evidence="5 7" id="KW-0326">Glycosidase</keyword>
<keyword evidence="6 9" id="KW-0624">Polysaccharide degradation</keyword>
<dbReference type="InterPro" id="IPR005154">
    <property type="entry name" value="Glyco_hydro_67_aGlcAse_N"/>
</dbReference>
<dbReference type="InterPro" id="IPR037054">
    <property type="entry name" value="A-glucoronidase_C_sf"/>
</dbReference>
<dbReference type="AlphaFoldDB" id="A0A364XYG4"/>
<feature type="domain" description="Alpha glucuronidase N-terminal" evidence="10">
    <location>
        <begin position="29"/>
        <end position="148"/>
    </location>
</feature>
<dbReference type="GO" id="GO:0033939">
    <property type="term" value="F:xylan alpha-1,2-glucuronosidase activity"/>
    <property type="evidence" value="ECO:0007669"/>
    <property type="project" value="UniProtKB-EC"/>
</dbReference>
<gene>
    <name evidence="13" type="ORF">DQQ10_20795</name>
</gene>
<feature type="active site" description="Proton acceptor" evidence="8">
    <location>
        <position position="412"/>
    </location>
</feature>
<sequence>MNNLACRIGYFLCCLLVTTISIADDGYRLWLKYDPLTDRAIVKHYQSSITSILVDGNSETIDVIKRELAMATSGLLQSKIPFINRIEKNGTLVIGNINASSIASLQFDRSLLQKSEEAYLIKNMIVKGKRCIVITSRSDRGVLYGVFYFIRLLQTQQRIDGRDVVNSPAIANRILNHWDNLDRTVERGYAGFSLWDWHRLPAYVDQRYHDYARANSSIGINGTVLTNVNANAQVLTPFYLEKVKALADVFRPYGIKVYLTARFSAPMEIGGLSTADPSEKNVQQWWNDKVKEIYRHVPDFGGFLVKANSEGQPGPQNYKRTHADGANMLADALAPFGGIVMWRAFVYDNEVPVDRTKQAYNEFKPLDGLFRKNVIVQVKNGPLDFQPREPFHPLFGAMEKTPLMMEFQLTQEYLGFATHLAFLSPMWEECLKSKTFAHDKPSTVAEIISDESRQYQSTAIAGVANIGNDRNWCGHPFAQSNWYAFGRLAWDPFSNSSQIADEWARMTFSNDQNTIQNIKSMMLPSRELVVSYMTPLGLHHLMGWNHHYGPAPWIKDKPRVDWTSVYYHRADSMGIGFNRTSTGSNALEQYQQPVRDLYESLDKCPDELLLWFHHVSWNHKMTSGRTLWEEMCYKYQAGVIGVNNMKTLWDKTRAQVDEERYNAVKQLLEIQYQEAVWWRDACLLYFQTFSKKPMYGDFKPAHTLEYYQQLEFPFAPGIKPKW</sequence>
<dbReference type="InterPro" id="IPR029018">
    <property type="entry name" value="Hex-like_dom2"/>
</dbReference>
<evidence type="ECO:0000259" key="11">
    <source>
        <dbReference type="Pfam" id="PF07477"/>
    </source>
</evidence>
<dbReference type="Gene3D" id="3.20.20.80">
    <property type="entry name" value="Glycosidases"/>
    <property type="match status" value="1"/>
</dbReference>
<dbReference type="PIRSF" id="PIRSF029900">
    <property type="entry name" value="Alpha-glucuronds"/>
    <property type="match status" value="1"/>
</dbReference>
<dbReference type="GO" id="GO:0005576">
    <property type="term" value="C:extracellular region"/>
    <property type="evidence" value="ECO:0007669"/>
    <property type="project" value="InterPro"/>
</dbReference>
<dbReference type="PANTHER" id="PTHR39207">
    <property type="entry name" value="ALPHA-GLUCURONIDASE A"/>
    <property type="match status" value="1"/>
</dbReference>
<keyword evidence="3 7" id="KW-0378">Hydrolase</keyword>
<dbReference type="SUPFAM" id="SSF55545">
    <property type="entry name" value="beta-N-acetylhexosaminidase-like domain"/>
    <property type="match status" value="1"/>
</dbReference>
<keyword evidence="14" id="KW-1185">Reference proteome</keyword>
<comment type="subunit">
    <text evidence="9">Homodimer.</text>
</comment>
<feature type="domain" description="Glycosyl hydrolase family 67 C-terminal" evidence="11">
    <location>
        <begin position="473"/>
        <end position="694"/>
    </location>
</feature>
<comment type="similarity">
    <text evidence="1 7 9">Belongs to the glycosyl hydrolase 67 family.</text>
</comment>
<reference evidence="13 14" key="1">
    <citation type="submission" date="2018-06" db="EMBL/GenBank/DDBJ databases">
        <title>Chryseolinea flavus sp. nov., a member of the phylum Bacteroidetes isolated from soil.</title>
        <authorList>
            <person name="Li Y."/>
            <person name="Wang J."/>
        </authorList>
    </citation>
    <scope>NUCLEOTIDE SEQUENCE [LARGE SCALE GENOMIC DNA]</scope>
    <source>
        <strain evidence="13 14">SDU1-6</strain>
    </source>
</reference>
<comment type="caution">
    <text evidence="13">The sequence shown here is derived from an EMBL/GenBank/DDBJ whole genome shotgun (WGS) entry which is preliminary data.</text>
</comment>
<proteinExistence type="inferred from homology"/>
<dbReference type="Pfam" id="PF07477">
    <property type="entry name" value="Glyco_hydro_67C"/>
    <property type="match status" value="1"/>
</dbReference>
<dbReference type="Pfam" id="PF07488">
    <property type="entry name" value="Glyco_hydro_67M"/>
    <property type="match status" value="1"/>
</dbReference>
<keyword evidence="4 9" id="KW-0119">Carbohydrate metabolism</keyword>
<evidence type="ECO:0000256" key="7">
    <source>
        <dbReference type="PIRNR" id="PIRNR029900"/>
    </source>
</evidence>